<evidence type="ECO:0000256" key="7">
    <source>
        <dbReference type="ARBA" id="ARBA00022553"/>
    </source>
</evidence>
<dbReference type="Gene3D" id="3.30.200.20">
    <property type="entry name" value="Phosphorylase Kinase, domain 1"/>
    <property type="match status" value="1"/>
</dbReference>
<keyword evidence="18" id="KW-0675">Receptor</keyword>
<dbReference type="PROSITE" id="PS00108">
    <property type="entry name" value="PROTEIN_KINASE_ST"/>
    <property type="match status" value="1"/>
</dbReference>
<evidence type="ECO:0000256" key="18">
    <source>
        <dbReference type="ARBA" id="ARBA00023170"/>
    </source>
</evidence>
<evidence type="ECO:0000256" key="24">
    <source>
        <dbReference type="SAM" id="SignalP"/>
    </source>
</evidence>
<evidence type="ECO:0000256" key="3">
    <source>
        <dbReference type="ARBA" id="ARBA00008684"/>
    </source>
</evidence>
<dbReference type="InterPro" id="IPR001611">
    <property type="entry name" value="Leu-rich_rpt"/>
</dbReference>
<reference evidence="26" key="1">
    <citation type="submission" date="2020-07" db="EMBL/GenBank/DDBJ databases">
        <title>Genome sequence and genetic diversity analysis of an under-domesticated orphan crop, white fonio (Digitaria exilis).</title>
        <authorList>
            <person name="Bennetzen J.L."/>
            <person name="Chen S."/>
            <person name="Ma X."/>
            <person name="Wang X."/>
            <person name="Yssel A.E.J."/>
            <person name="Chaluvadi S.R."/>
            <person name="Johnson M."/>
            <person name="Gangashetty P."/>
            <person name="Hamidou F."/>
            <person name="Sanogo M.D."/>
            <person name="Zwaenepoel A."/>
            <person name="Wallace J."/>
            <person name="Van De Peer Y."/>
            <person name="Van Deynze A."/>
        </authorList>
    </citation>
    <scope>NUCLEOTIDE SEQUENCE</scope>
    <source>
        <tissue evidence="26">Leaves</tissue>
    </source>
</reference>
<dbReference type="FunFam" id="3.30.200.20:FF:000661">
    <property type="entry name" value="Serine-threonine protein kinase plant-type"/>
    <property type="match status" value="1"/>
</dbReference>
<evidence type="ECO:0000256" key="4">
    <source>
        <dbReference type="ARBA" id="ARBA00012513"/>
    </source>
</evidence>
<dbReference type="Pfam" id="PF08263">
    <property type="entry name" value="LRRNT_2"/>
    <property type="match status" value="1"/>
</dbReference>
<comment type="similarity">
    <text evidence="3">Belongs to the protein kinase superfamily. Ser/Thr protein kinase family.</text>
</comment>
<keyword evidence="5" id="KW-1003">Cell membrane</keyword>
<keyword evidence="27" id="KW-1185">Reference proteome</keyword>
<dbReference type="GO" id="GO:0004674">
    <property type="term" value="F:protein serine/threonine kinase activity"/>
    <property type="evidence" value="ECO:0007669"/>
    <property type="project" value="UniProtKB-KW"/>
</dbReference>
<evidence type="ECO:0000256" key="9">
    <source>
        <dbReference type="ARBA" id="ARBA00022679"/>
    </source>
</evidence>
<proteinExistence type="inferred from homology"/>
<dbReference type="GO" id="GO:0005524">
    <property type="term" value="F:ATP binding"/>
    <property type="evidence" value="ECO:0007669"/>
    <property type="project" value="UniProtKB-UniRule"/>
</dbReference>
<dbReference type="PANTHER" id="PTHR45974">
    <property type="entry name" value="RECEPTOR-LIKE PROTEIN 55"/>
    <property type="match status" value="1"/>
</dbReference>
<dbReference type="EMBL" id="JACEFO010002082">
    <property type="protein sequence ID" value="KAF8685898.1"/>
    <property type="molecule type" value="Genomic_DNA"/>
</dbReference>
<evidence type="ECO:0000259" key="25">
    <source>
        <dbReference type="PROSITE" id="PS50011"/>
    </source>
</evidence>
<evidence type="ECO:0000256" key="16">
    <source>
        <dbReference type="ARBA" id="ARBA00022989"/>
    </source>
</evidence>
<evidence type="ECO:0000313" key="27">
    <source>
        <dbReference type="Proteomes" id="UP000636709"/>
    </source>
</evidence>
<evidence type="ECO:0000256" key="19">
    <source>
        <dbReference type="ARBA" id="ARBA00023180"/>
    </source>
</evidence>
<evidence type="ECO:0000256" key="22">
    <source>
        <dbReference type="PROSITE-ProRule" id="PRU10141"/>
    </source>
</evidence>
<dbReference type="InterPro" id="IPR011009">
    <property type="entry name" value="Kinase-like_dom_sf"/>
</dbReference>
<dbReference type="OrthoDB" id="608948at2759"/>
<feature type="binding site" evidence="22">
    <location>
        <position position="650"/>
    </location>
    <ligand>
        <name>ATP</name>
        <dbReference type="ChEBI" id="CHEBI:30616"/>
    </ligand>
</feature>
<keyword evidence="12" id="KW-0677">Repeat</keyword>
<protein>
    <recommendedName>
        <fullName evidence="4">non-specific serine/threonine protein kinase</fullName>
        <ecNumber evidence="4">2.7.11.1</ecNumber>
    </recommendedName>
</protein>
<dbReference type="InterPro" id="IPR013210">
    <property type="entry name" value="LRR_N_plant-typ"/>
</dbReference>
<evidence type="ECO:0000256" key="1">
    <source>
        <dbReference type="ARBA" id="ARBA00004162"/>
    </source>
</evidence>
<feature type="transmembrane region" description="Helical" evidence="23">
    <location>
        <begin position="562"/>
        <end position="585"/>
    </location>
</feature>
<evidence type="ECO:0000256" key="6">
    <source>
        <dbReference type="ARBA" id="ARBA00022527"/>
    </source>
</evidence>
<evidence type="ECO:0000256" key="10">
    <source>
        <dbReference type="ARBA" id="ARBA00022692"/>
    </source>
</evidence>
<keyword evidence="8" id="KW-0433">Leucine-rich repeat</keyword>
<dbReference type="GO" id="GO:0005886">
    <property type="term" value="C:plasma membrane"/>
    <property type="evidence" value="ECO:0007669"/>
    <property type="project" value="UniProtKB-SubCell"/>
</dbReference>
<accession>A0A835BDM6</accession>
<evidence type="ECO:0000256" key="20">
    <source>
        <dbReference type="ARBA" id="ARBA00047899"/>
    </source>
</evidence>
<dbReference type="SUPFAM" id="SSF52058">
    <property type="entry name" value="L domain-like"/>
    <property type="match status" value="1"/>
</dbReference>
<dbReference type="Pfam" id="PF23598">
    <property type="entry name" value="LRR_14"/>
    <property type="match status" value="1"/>
</dbReference>
<evidence type="ECO:0000256" key="5">
    <source>
        <dbReference type="ARBA" id="ARBA00022475"/>
    </source>
</evidence>
<keyword evidence="17 23" id="KW-0472">Membrane</keyword>
<keyword evidence="6" id="KW-0723">Serine/threonine-protein kinase</keyword>
<evidence type="ECO:0000256" key="21">
    <source>
        <dbReference type="ARBA" id="ARBA00048679"/>
    </source>
</evidence>
<dbReference type="SUPFAM" id="SSF56112">
    <property type="entry name" value="Protein kinase-like (PK-like)"/>
    <property type="match status" value="1"/>
</dbReference>
<keyword evidence="19" id="KW-0325">Glycoprotein</keyword>
<dbReference type="Gene3D" id="1.10.510.10">
    <property type="entry name" value="Transferase(Phosphotransferase) domain 1"/>
    <property type="match status" value="1"/>
</dbReference>
<keyword evidence="10 23" id="KW-0812">Transmembrane</keyword>
<keyword evidence="14" id="KW-0418">Kinase</keyword>
<dbReference type="InterPro" id="IPR001245">
    <property type="entry name" value="Ser-Thr/Tyr_kinase_cat_dom"/>
</dbReference>
<gene>
    <name evidence="26" type="ORF">HU200_043816</name>
</gene>
<dbReference type="AlphaFoldDB" id="A0A835BDM6"/>
<keyword evidence="7" id="KW-0597">Phosphoprotein</keyword>
<keyword evidence="11 24" id="KW-0732">Signal</keyword>
<dbReference type="PRINTS" id="PR00019">
    <property type="entry name" value="LEURICHRPT"/>
</dbReference>
<evidence type="ECO:0000256" key="15">
    <source>
        <dbReference type="ARBA" id="ARBA00022840"/>
    </source>
</evidence>
<dbReference type="Pfam" id="PF00560">
    <property type="entry name" value="LRR_1"/>
    <property type="match status" value="2"/>
</dbReference>
<evidence type="ECO:0000256" key="12">
    <source>
        <dbReference type="ARBA" id="ARBA00022737"/>
    </source>
</evidence>
<dbReference type="InterPro" id="IPR003591">
    <property type="entry name" value="Leu-rich_rpt_typical-subtyp"/>
</dbReference>
<feature type="chain" id="PRO_5032777883" description="non-specific serine/threonine protein kinase" evidence="24">
    <location>
        <begin position="22"/>
        <end position="919"/>
    </location>
</feature>
<evidence type="ECO:0000256" key="13">
    <source>
        <dbReference type="ARBA" id="ARBA00022741"/>
    </source>
</evidence>
<evidence type="ECO:0000256" key="8">
    <source>
        <dbReference type="ARBA" id="ARBA00022614"/>
    </source>
</evidence>
<dbReference type="InterPro" id="IPR008271">
    <property type="entry name" value="Ser/Thr_kinase_AS"/>
</dbReference>
<dbReference type="InterPro" id="IPR055414">
    <property type="entry name" value="LRR_R13L4/SHOC2-like"/>
</dbReference>
<comment type="catalytic activity">
    <reaction evidence="21">
        <text>L-seryl-[protein] + ATP = O-phospho-L-seryl-[protein] + ADP + H(+)</text>
        <dbReference type="Rhea" id="RHEA:17989"/>
        <dbReference type="Rhea" id="RHEA-COMP:9863"/>
        <dbReference type="Rhea" id="RHEA-COMP:11604"/>
        <dbReference type="ChEBI" id="CHEBI:15378"/>
        <dbReference type="ChEBI" id="CHEBI:29999"/>
        <dbReference type="ChEBI" id="CHEBI:30616"/>
        <dbReference type="ChEBI" id="CHEBI:83421"/>
        <dbReference type="ChEBI" id="CHEBI:456216"/>
        <dbReference type="EC" id="2.7.11.1"/>
    </reaction>
</comment>
<dbReference type="InterPro" id="IPR032675">
    <property type="entry name" value="LRR_dom_sf"/>
</dbReference>
<evidence type="ECO:0000256" key="23">
    <source>
        <dbReference type="SAM" id="Phobius"/>
    </source>
</evidence>
<dbReference type="PANTHER" id="PTHR45974:SF231">
    <property type="entry name" value="PROTEIN KINASE DOMAIN-CONTAINING PROTEIN"/>
    <property type="match status" value="1"/>
</dbReference>
<keyword evidence="13 22" id="KW-0547">Nucleotide-binding</keyword>
<dbReference type="Gene3D" id="3.80.10.10">
    <property type="entry name" value="Ribonuclease Inhibitor"/>
    <property type="match status" value="3"/>
</dbReference>
<dbReference type="InterPro" id="IPR017441">
    <property type="entry name" value="Protein_kinase_ATP_BS"/>
</dbReference>
<feature type="signal peptide" evidence="24">
    <location>
        <begin position="1"/>
        <end position="21"/>
    </location>
</feature>
<keyword evidence="15 22" id="KW-0067">ATP-binding</keyword>
<dbReference type="FunFam" id="3.80.10.10:FF:000317">
    <property type="entry name" value="Inactive leucine-rich repeat receptor-like protein kinase"/>
    <property type="match status" value="1"/>
</dbReference>
<dbReference type="PROSITE" id="PS00107">
    <property type="entry name" value="PROTEIN_KINASE_ATP"/>
    <property type="match status" value="1"/>
</dbReference>
<dbReference type="Pfam" id="PF13855">
    <property type="entry name" value="LRR_8"/>
    <property type="match status" value="1"/>
</dbReference>
<dbReference type="SMART" id="SM00369">
    <property type="entry name" value="LRR_TYP"/>
    <property type="match status" value="6"/>
</dbReference>
<evidence type="ECO:0000256" key="17">
    <source>
        <dbReference type="ARBA" id="ARBA00023136"/>
    </source>
</evidence>
<dbReference type="Proteomes" id="UP000636709">
    <property type="component" value="Unassembled WGS sequence"/>
</dbReference>
<name>A0A835BDM6_9POAL</name>
<evidence type="ECO:0000313" key="26">
    <source>
        <dbReference type="EMBL" id="KAF8685898.1"/>
    </source>
</evidence>
<dbReference type="FunFam" id="3.80.10.10:FF:000101">
    <property type="entry name" value="LRR receptor-like serine/threonine-protein kinase ERECTA"/>
    <property type="match status" value="1"/>
</dbReference>
<comment type="caution">
    <text evidence="26">The sequence shown here is derived from an EMBL/GenBank/DDBJ whole genome shotgun (WGS) entry which is preliminary data.</text>
</comment>
<comment type="subcellular location">
    <subcellularLocation>
        <location evidence="1">Cell membrane</location>
        <topology evidence="1">Single-pass membrane protein</topology>
    </subcellularLocation>
    <subcellularLocation>
        <location evidence="2">Membrane</location>
        <topology evidence="2">Single-pass type I membrane protein</topology>
    </subcellularLocation>
</comment>
<dbReference type="Pfam" id="PF07714">
    <property type="entry name" value="PK_Tyr_Ser-Thr"/>
    <property type="match status" value="1"/>
</dbReference>
<dbReference type="PROSITE" id="PS50011">
    <property type="entry name" value="PROTEIN_KINASE_DOM"/>
    <property type="match status" value="1"/>
</dbReference>
<dbReference type="InterPro" id="IPR000719">
    <property type="entry name" value="Prot_kinase_dom"/>
</dbReference>
<evidence type="ECO:0000256" key="2">
    <source>
        <dbReference type="ARBA" id="ARBA00004479"/>
    </source>
</evidence>
<feature type="domain" description="Protein kinase" evidence="25">
    <location>
        <begin position="622"/>
        <end position="901"/>
    </location>
</feature>
<dbReference type="SUPFAM" id="SSF52075">
    <property type="entry name" value="Outer arm dynein light chain 1"/>
    <property type="match status" value="1"/>
</dbReference>
<organism evidence="26 27">
    <name type="scientific">Digitaria exilis</name>
    <dbReference type="NCBI Taxonomy" id="1010633"/>
    <lineage>
        <taxon>Eukaryota</taxon>
        <taxon>Viridiplantae</taxon>
        <taxon>Streptophyta</taxon>
        <taxon>Embryophyta</taxon>
        <taxon>Tracheophyta</taxon>
        <taxon>Spermatophyta</taxon>
        <taxon>Magnoliopsida</taxon>
        <taxon>Liliopsida</taxon>
        <taxon>Poales</taxon>
        <taxon>Poaceae</taxon>
        <taxon>PACMAD clade</taxon>
        <taxon>Panicoideae</taxon>
        <taxon>Panicodae</taxon>
        <taxon>Paniceae</taxon>
        <taxon>Anthephorinae</taxon>
        <taxon>Digitaria</taxon>
    </lineage>
</organism>
<evidence type="ECO:0000256" key="11">
    <source>
        <dbReference type="ARBA" id="ARBA00022729"/>
    </source>
</evidence>
<dbReference type="SMART" id="SM00220">
    <property type="entry name" value="S_TKc"/>
    <property type="match status" value="1"/>
</dbReference>
<dbReference type="FunFam" id="1.10.510.10:FF:000358">
    <property type="entry name" value="Putative leucine-rich repeat receptor-like serine/threonine-protein kinase"/>
    <property type="match status" value="1"/>
</dbReference>
<comment type="catalytic activity">
    <reaction evidence="20">
        <text>L-threonyl-[protein] + ATP = O-phospho-L-threonyl-[protein] + ADP + H(+)</text>
        <dbReference type="Rhea" id="RHEA:46608"/>
        <dbReference type="Rhea" id="RHEA-COMP:11060"/>
        <dbReference type="Rhea" id="RHEA-COMP:11605"/>
        <dbReference type="ChEBI" id="CHEBI:15378"/>
        <dbReference type="ChEBI" id="CHEBI:30013"/>
        <dbReference type="ChEBI" id="CHEBI:30616"/>
        <dbReference type="ChEBI" id="CHEBI:61977"/>
        <dbReference type="ChEBI" id="CHEBI:456216"/>
        <dbReference type="EC" id="2.7.11.1"/>
    </reaction>
</comment>
<dbReference type="EC" id="2.7.11.1" evidence="4"/>
<sequence length="919" mass="100375">MAHPSIVAMAILAISLLPNQAVSTGPSVARLVGGSSSNNNNTDLAALLAFRYQLSDPLGVLASNWTSEASFCRWIGVSCSRRRQRVTALELPDLPLHGELSPHLGNLSFLRVLNLTSTDLFGSIPNDLGRLSRLLSQLTAISLGGNHLVGPIPSALGNLSMLSVLDVSYSNLSGQIPMELGQLRQLTLLHLGYNQLTGPIPSSIGNMSELLDIYLTSNELTGTVPSTLGNIRSLENLVIDSNNLNGNIDFLASLCNCQQLQFLIISFNPFNGALNPIYVGNLSTNLQIFEADNNQIIGGIPATLSNLSSLISIRLANNQLSQAIPVSLTKLENLQELDLSTNLLSGQIPTQIGMLKQLVRLLLRENKISGSIPDSLANITFLEAIDLSNNKLSSTAETSLFHLPNIIQLYASHNFLSGTLPPDSIIMQAVNQMDISDNRFVGHIPDSLANCRLLIYLNLSHNSFDASIPDSLHKLASLEALDLSFNNLSGTIPSYLANFSYLSSLNLSFNDLEGQVPIGGVFSNITLQALVGNDRLCGGAARLGFSPCLEKCDKPHPTHRRYFLRFVIPAATIAVVGITFCVYLLRRRGIKKADVKASIDMDDLTSHRTVSYYEILRATDNFSEDNQLGRGSFGKVFKGQLDDGMVVAIKVLDMQAAQAVRSFDAECNALRMARHRNLIRIITTCSNLDFRALLLQYMPNGSLEEHLHTGSRPYMGFFRRLVIMLDVSIAMEYLHHGYYQVVLHCDLKPSNVLFDEEMTAHVADFGIAKLLLGDDCSVVSASMPGTLGYMAPEYAFMGKASRKSDVFSFGIMLLEAFTGKRPTDAMFVGGLSLRQWVSEAFPARLIDVTDNKLLQDEVCPGLLSSSDTFLAPLFELGLMCSSESPEQRMAMNDVVAKLTEIKKDYSVSMQQALKGLEMQ</sequence>
<keyword evidence="9" id="KW-0808">Transferase</keyword>
<keyword evidence="16 23" id="KW-1133">Transmembrane helix</keyword>
<evidence type="ECO:0000256" key="14">
    <source>
        <dbReference type="ARBA" id="ARBA00022777"/>
    </source>
</evidence>